<evidence type="ECO:0000313" key="2">
    <source>
        <dbReference type="Proteomes" id="UP001631969"/>
    </source>
</evidence>
<keyword evidence="1" id="KW-0067">ATP-binding</keyword>
<comment type="caution">
    <text evidence="1">The sequence shown here is derived from an EMBL/GenBank/DDBJ whole genome shotgun (WGS) entry which is preliminary data.</text>
</comment>
<name>A0ACC7NYT5_9BACL</name>
<dbReference type="EMBL" id="JBJURJ010000007">
    <property type="protein sequence ID" value="MFM9329231.1"/>
    <property type="molecule type" value="Genomic_DNA"/>
</dbReference>
<reference evidence="1" key="1">
    <citation type="submission" date="2024-12" db="EMBL/GenBank/DDBJ databases">
        <authorList>
            <person name="Wu N."/>
        </authorList>
    </citation>
    <scope>NUCLEOTIDE SEQUENCE</scope>
    <source>
        <strain evidence="1">P15</strain>
    </source>
</reference>
<keyword evidence="2" id="KW-1185">Reference proteome</keyword>
<protein>
    <submittedName>
        <fullName evidence="1">ABC transporter ATP-binding protein</fullName>
    </submittedName>
</protein>
<dbReference type="Proteomes" id="UP001631969">
    <property type="component" value="Unassembled WGS sequence"/>
</dbReference>
<accession>A0ACC7NYT5</accession>
<sequence length="369" mass="42292">MDNRTIIRFEHVFMEYDDGEVVLNDISFDIERGKFYTLLGPSGCGKTTILRLIAGFATPTKGTITLNNKVINQVPANERQVNTVFQDYALFPHLNVFENVAFGLRVKKVKPKLIEEKVREALRFVNLSGYEKREIREMSGGQRQRVAIARAIVNEPEVLLLDEPLSALDLKLRTEMQYELRELQRRLGITFIFVTHDQEEALAMSDEIFVLNKGVIQQSGTPIDIYDEPINRFVADFIGESNIVPAVMIEDYVVEVNGMRFDCVDAGFSAHEPVELVLRPEDLEITTVAQGKMKVRVDTQLFRGVHYEIVCYDEAGHEWLVHSTRKASVGEEIGLTFEPEAIHIMRFNETEEEFDKRLEAYEHEGAYVR</sequence>
<organism evidence="1 2">
    <name type="scientific">Paenibacillus mesotrionivorans</name>
    <dbReference type="NCBI Taxonomy" id="3160968"/>
    <lineage>
        <taxon>Bacteria</taxon>
        <taxon>Bacillati</taxon>
        <taxon>Bacillota</taxon>
        <taxon>Bacilli</taxon>
        <taxon>Bacillales</taxon>
        <taxon>Paenibacillaceae</taxon>
        <taxon>Paenibacillus</taxon>
    </lineage>
</organism>
<gene>
    <name evidence="1" type="ORF">ACI1P1_13125</name>
</gene>
<evidence type="ECO:0000313" key="1">
    <source>
        <dbReference type="EMBL" id="MFM9329231.1"/>
    </source>
</evidence>
<proteinExistence type="predicted"/>
<keyword evidence="1" id="KW-0547">Nucleotide-binding</keyword>